<gene>
    <name evidence="6" type="ORF">BA896_022295</name>
</gene>
<reference evidence="6 7" key="1">
    <citation type="submission" date="2016-10" db="EMBL/GenBank/DDBJ databases">
        <title>Updated version of Genome Assembly of Janthinobacterium lividum ERGS5:01.</title>
        <authorList>
            <person name="Kumar R."/>
            <person name="Acharya V."/>
            <person name="Singh D."/>
        </authorList>
    </citation>
    <scope>NUCLEOTIDE SEQUENCE [LARGE SCALE GENOMIC DNA]</scope>
    <source>
        <strain evidence="6 7">ERGS5:01</strain>
    </source>
</reference>
<sequence length="194" mass="21069">MTTLQELSPSAERIADAAQVLVQQVGYNGFSFEHISQLVGMRKASIHHHFASKVDLGVTVAQRYTHQFDGALRQILTAVKPAPQRLQAYADLFETTFMNDHHLCVCGMLGAESNSLDAAVNLEVRHFFQLNVAWLTDVIQDGLASGSLKSAQGAPVLAETLLSLLEGAMLVGRSLKSPLGPRRISDVFLSSLIV</sequence>
<dbReference type="SUPFAM" id="SSF46689">
    <property type="entry name" value="Homeodomain-like"/>
    <property type="match status" value="1"/>
</dbReference>
<dbReference type="AlphaFoldDB" id="A0A1E8PLW4"/>
<keyword evidence="1" id="KW-0805">Transcription regulation</keyword>
<dbReference type="Proteomes" id="UP000092634">
    <property type="component" value="Unassembled WGS sequence"/>
</dbReference>
<evidence type="ECO:0000256" key="2">
    <source>
        <dbReference type="ARBA" id="ARBA00023125"/>
    </source>
</evidence>
<dbReference type="PRINTS" id="PR00455">
    <property type="entry name" value="HTHTETR"/>
</dbReference>
<dbReference type="EMBL" id="MAQB02000008">
    <property type="protein sequence ID" value="OFJ47155.1"/>
    <property type="molecule type" value="Genomic_DNA"/>
</dbReference>
<dbReference type="Pfam" id="PF00440">
    <property type="entry name" value="TetR_N"/>
    <property type="match status" value="1"/>
</dbReference>
<name>A0A1E8PLW4_9BURK</name>
<dbReference type="SUPFAM" id="SSF48498">
    <property type="entry name" value="Tetracyclin repressor-like, C-terminal domain"/>
    <property type="match status" value="1"/>
</dbReference>
<dbReference type="PROSITE" id="PS50977">
    <property type="entry name" value="HTH_TETR_2"/>
    <property type="match status" value="1"/>
</dbReference>
<keyword evidence="2 4" id="KW-0238">DNA-binding</keyword>
<evidence type="ECO:0000256" key="3">
    <source>
        <dbReference type="ARBA" id="ARBA00023163"/>
    </source>
</evidence>
<dbReference type="GO" id="GO:0003677">
    <property type="term" value="F:DNA binding"/>
    <property type="evidence" value="ECO:0007669"/>
    <property type="project" value="UniProtKB-UniRule"/>
</dbReference>
<evidence type="ECO:0000313" key="6">
    <source>
        <dbReference type="EMBL" id="OFJ47155.1"/>
    </source>
</evidence>
<dbReference type="PANTHER" id="PTHR47506:SF6">
    <property type="entry name" value="HTH-TYPE TRANSCRIPTIONAL REPRESSOR NEMR"/>
    <property type="match status" value="1"/>
</dbReference>
<dbReference type="InterPro" id="IPR036271">
    <property type="entry name" value="Tet_transcr_reg_TetR-rel_C_sf"/>
</dbReference>
<proteinExistence type="predicted"/>
<dbReference type="PANTHER" id="PTHR47506">
    <property type="entry name" value="TRANSCRIPTIONAL REGULATORY PROTEIN"/>
    <property type="match status" value="1"/>
</dbReference>
<keyword evidence="3" id="KW-0804">Transcription</keyword>
<dbReference type="InterPro" id="IPR009057">
    <property type="entry name" value="Homeodomain-like_sf"/>
</dbReference>
<organism evidence="6 7">
    <name type="scientific">Janthinobacterium lividum</name>
    <dbReference type="NCBI Taxonomy" id="29581"/>
    <lineage>
        <taxon>Bacteria</taxon>
        <taxon>Pseudomonadati</taxon>
        <taxon>Pseudomonadota</taxon>
        <taxon>Betaproteobacteria</taxon>
        <taxon>Burkholderiales</taxon>
        <taxon>Oxalobacteraceae</taxon>
        <taxon>Janthinobacterium</taxon>
    </lineage>
</organism>
<evidence type="ECO:0000259" key="5">
    <source>
        <dbReference type="PROSITE" id="PS50977"/>
    </source>
</evidence>
<dbReference type="InterPro" id="IPR001647">
    <property type="entry name" value="HTH_TetR"/>
</dbReference>
<comment type="caution">
    <text evidence="6">The sequence shown here is derived from an EMBL/GenBank/DDBJ whole genome shotgun (WGS) entry which is preliminary data.</text>
</comment>
<evidence type="ECO:0000313" key="7">
    <source>
        <dbReference type="Proteomes" id="UP000092634"/>
    </source>
</evidence>
<accession>A0A1E8PLW4</accession>
<feature type="DNA-binding region" description="H-T-H motif" evidence="4">
    <location>
        <begin position="31"/>
        <end position="50"/>
    </location>
</feature>
<feature type="domain" description="HTH tetR-type" evidence="5">
    <location>
        <begin position="8"/>
        <end position="68"/>
    </location>
</feature>
<evidence type="ECO:0000256" key="4">
    <source>
        <dbReference type="PROSITE-ProRule" id="PRU00335"/>
    </source>
</evidence>
<evidence type="ECO:0000256" key="1">
    <source>
        <dbReference type="ARBA" id="ARBA00023015"/>
    </source>
</evidence>
<protein>
    <submittedName>
        <fullName evidence="6">TetR family transcriptional regulator</fullName>
    </submittedName>
</protein>
<dbReference type="Gene3D" id="1.10.357.10">
    <property type="entry name" value="Tetracycline Repressor, domain 2"/>
    <property type="match status" value="1"/>
</dbReference>